<dbReference type="PANTHER" id="PTHR13847">
    <property type="entry name" value="SARCOSINE DEHYDROGENASE-RELATED"/>
    <property type="match status" value="1"/>
</dbReference>
<dbReference type="STRING" id="1798680.A3J66_01115"/>
<organism evidence="2 3">
    <name type="scientific">Candidatus Magasanikbacteria bacterium RIFCSPHIGHO2_02_FULL_47_14</name>
    <dbReference type="NCBI Taxonomy" id="1798680"/>
    <lineage>
        <taxon>Bacteria</taxon>
        <taxon>Candidatus Magasanikiibacteriota</taxon>
    </lineage>
</organism>
<evidence type="ECO:0000313" key="3">
    <source>
        <dbReference type="Proteomes" id="UP000176282"/>
    </source>
</evidence>
<name>A0A1F6MAF2_9BACT</name>
<sequence>MVVGGGMAGLSCAQKLHEAGLEVVVIEKDFCGSGASGKTSGFITPDSEIELGSLLDTYGPEKAKRIWEFVISGVENIRKNIEQYGISCDYQKQDSLFVANNTSGFKSVKKEYEARRQLEYVSTLYDNTEIKKVVGGSMYTGGVRYPETFGMNSYLYCQAIKEILRTSGVTIYEQTFAKSITGHEVLTERGRITAEHIIVCADRFIPDLGALEKEIYHVQTFLGVTKPLTNEQVKKIFPEEKMMVWDTDLVYNYFRLTGDNRLLIGGGDLLYTYAHNVSNNTSRFGRRLKNYIKKKFPTIDIEMEYLWPGMLGVSKDLLPIIGLDKDNEHVFYVGAATGLPWASALGRYAAERLIHGRNEFDEDFSPRRKFVIGHRLQSLLGAPPTYALSHGIAKYL</sequence>
<dbReference type="EMBL" id="MFQB01000011">
    <property type="protein sequence ID" value="OGH68605.1"/>
    <property type="molecule type" value="Genomic_DNA"/>
</dbReference>
<protein>
    <recommendedName>
        <fullName evidence="1">FAD dependent oxidoreductase domain-containing protein</fullName>
    </recommendedName>
</protein>
<dbReference type="Gene3D" id="3.50.50.60">
    <property type="entry name" value="FAD/NAD(P)-binding domain"/>
    <property type="match status" value="1"/>
</dbReference>
<dbReference type="Pfam" id="PF01266">
    <property type="entry name" value="DAO"/>
    <property type="match status" value="1"/>
</dbReference>
<dbReference type="PANTHER" id="PTHR13847:SF281">
    <property type="entry name" value="FAD DEPENDENT OXIDOREDUCTASE DOMAIN-CONTAINING PROTEIN"/>
    <property type="match status" value="1"/>
</dbReference>
<feature type="domain" description="FAD dependent oxidoreductase" evidence="1">
    <location>
        <begin position="2"/>
        <end position="352"/>
    </location>
</feature>
<dbReference type="SUPFAM" id="SSF51905">
    <property type="entry name" value="FAD/NAD(P)-binding domain"/>
    <property type="match status" value="1"/>
</dbReference>
<proteinExistence type="predicted"/>
<dbReference type="Gene3D" id="3.30.9.10">
    <property type="entry name" value="D-Amino Acid Oxidase, subunit A, domain 2"/>
    <property type="match status" value="1"/>
</dbReference>
<dbReference type="InterPro" id="IPR036188">
    <property type="entry name" value="FAD/NAD-bd_sf"/>
</dbReference>
<comment type="caution">
    <text evidence="2">The sequence shown here is derived from an EMBL/GenBank/DDBJ whole genome shotgun (WGS) entry which is preliminary data.</text>
</comment>
<gene>
    <name evidence="2" type="ORF">A3J66_01115</name>
</gene>
<dbReference type="GO" id="GO:0005737">
    <property type="term" value="C:cytoplasm"/>
    <property type="evidence" value="ECO:0007669"/>
    <property type="project" value="TreeGrafter"/>
</dbReference>
<dbReference type="InterPro" id="IPR006076">
    <property type="entry name" value="FAD-dep_OxRdtase"/>
</dbReference>
<evidence type="ECO:0000259" key="1">
    <source>
        <dbReference type="Pfam" id="PF01266"/>
    </source>
</evidence>
<evidence type="ECO:0000313" key="2">
    <source>
        <dbReference type="EMBL" id="OGH68605.1"/>
    </source>
</evidence>
<reference evidence="2 3" key="1">
    <citation type="journal article" date="2016" name="Nat. Commun.">
        <title>Thousands of microbial genomes shed light on interconnected biogeochemical processes in an aquifer system.</title>
        <authorList>
            <person name="Anantharaman K."/>
            <person name="Brown C.T."/>
            <person name="Hug L.A."/>
            <person name="Sharon I."/>
            <person name="Castelle C.J."/>
            <person name="Probst A.J."/>
            <person name="Thomas B.C."/>
            <person name="Singh A."/>
            <person name="Wilkins M.J."/>
            <person name="Karaoz U."/>
            <person name="Brodie E.L."/>
            <person name="Williams K.H."/>
            <person name="Hubbard S.S."/>
            <person name="Banfield J.F."/>
        </authorList>
    </citation>
    <scope>NUCLEOTIDE SEQUENCE [LARGE SCALE GENOMIC DNA]</scope>
</reference>
<dbReference type="Proteomes" id="UP000176282">
    <property type="component" value="Unassembled WGS sequence"/>
</dbReference>
<dbReference type="AlphaFoldDB" id="A0A1F6MAF2"/>
<accession>A0A1F6MAF2</accession>